<dbReference type="InterPro" id="IPR000073">
    <property type="entry name" value="AB_hydrolase_1"/>
</dbReference>
<dbReference type="AlphaFoldDB" id="A0A6J7D331"/>
<dbReference type="SUPFAM" id="SSF53474">
    <property type="entry name" value="alpha/beta-Hydrolases"/>
    <property type="match status" value="1"/>
</dbReference>
<proteinExistence type="predicted"/>
<accession>A0A6J7D331</accession>
<name>A0A6J7D331_9ZZZZ</name>
<reference evidence="2" key="1">
    <citation type="submission" date="2020-05" db="EMBL/GenBank/DDBJ databases">
        <authorList>
            <person name="Chiriac C."/>
            <person name="Salcher M."/>
            <person name="Ghai R."/>
            <person name="Kavagutti S V."/>
        </authorList>
    </citation>
    <scope>NUCLEOTIDE SEQUENCE</scope>
</reference>
<feature type="domain" description="AB hydrolase-1" evidence="1">
    <location>
        <begin position="30"/>
        <end position="99"/>
    </location>
</feature>
<organism evidence="2">
    <name type="scientific">freshwater metagenome</name>
    <dbReference type="NCBI Taxonomy" id="449393"/>
    <lineage>
        <taxon>unclassified sequences</taxon>
        <taxon>metagenomes</taxon>
        <taxon>ecological metagenomes</taxon>
    </lineage>
</organism>
<dbReference type="InterPro" id="IPR029058">
    <property type="entry name" value="AB_hydrolase_fold"/>
</dbReference>
<dbReference type="EMBL" id="CAFBLV010000037">
    <property type="protein sequence ID" value="CAB4864160.1"/>
    <property type="molecule type" value="Genomic_DNA"/>
</dbReference>
<gene>
    <name evidence="2" type="ORF">UFOPK3425_00305</name>
</gene>
<dbReference type="Pfam" id="PF00561">
    <property type="entry name" value="Abhydrolase_1"/>
    <property type="match status" value="1"/>
</dbReference>
<sequence length="127" mass="13785">MLLTRLYSFGSVASEQAGQLVSDMITATPIDVLAEFLPALQDHDKRAALPILQHAEVLVIVGDSDRLTPKSHSEEIVSRIPGAEFVVIKNGGHMVNIEHHEQVDELLQQLLSRVKRDLIGASGNGVA</sequence>
<protein>
    <submittedName>
        <fullName evidence="2">Unannotated protein</fullName>
    </submittedName>
</protein>
<evidence type="ECO:0000313" key="2">
    <source>
        <dbReference type="EMBL" id="CAB4864160.1"/>
    </source>
</evidence>
<evidence type="ECO:0000259" key="1">
    <source>
        <dbReference type="Pfam" id="PF00561"/>
    </source>
</evidence>
<dbReference type="Gene3D" id="3.40.50.1820">
    <property type="entry name" value="alpha/beta hydrolase"/>
    <property type="match status" value="1"/>
</dbReference>